<proteinExistence type="inferred from homology"/>
<dbReference type="OrthoDB" id="6637947at2"/>
<feature type="transmembrane region" description="Helical" evidence="7">
    <location>
        <begin position="33"/>
        <end position="53"/>
    </location>
</feature>
<feature type="transmembrane region" description="Helical" evidence="7">
    <location>
        <begin position="212"/>
        <end position="238"/>
    </location>
</feature>
<accession>A0A239P514</accession>
<dbReference type="AlphaFoldDB" id="A0A239P514"/>
<dbReference type="Proteomes" id="UP000198318">
    <property type="component" value="Unassembled WGS sequence"/>
</dbReference>
<dbReference type="Pfam" id="PF12911">
    <property type="entry name" value="OppC_N"/>
    <property type="match status" value="1"/>
</dbReference>
<dbReference type="InterPro" id="IPR000515">
    <property type="entry name" value="MetI-like"/>
</dbReference>
<dbReference type="Pfam" id="PF00528">
    <property type="entry name" value="BPD_transp_1"/>
    <property type="match status" value="1"/>
</dbReference>
<comment type="similarity">
    <text evidence="7">Belongs to the binding-protein-dependent transport system permease family.</text>
</comment>
<keyword evidence="2 7" id="KW-0813">Transport</keyword>
<feature type="transmembrane region" description="Helical" evidence="7">
    <location>
        <begin position="134"/>
        <end position="155"/>
    </location>
</feature>
<dbReference type="GO" id="GO:0005886">
    <property type="term" value="C:plasma membrane"/>
    <property type="evidence" value="ECO:0007669"/>
    <property type="project" value="UniProtKB-SubCell"/>
</dbReference>
<evidence type="ECO:0000256" key="3">
    <source>
        <dbReference type="ARBA" id="ARBA00022475"/>
    </source>
</evidence>
<dbReference type="EMBL" id="FZOR01000069">
    <property type="protein sequence ID" value="SNT62120.1"/>
    <property type="molecule type" value="Genomic_DNA"/>
</dbReference>
<evidence type="ECO:0000256" key="7">
    <source>
        <dbReference type="RuleBase" id="RU363032"/>
    </source>
</evidence>
<comment type="subcellular location">
    <subcellularLocation>
        <location evidence="1 7">Cell membrane</location>
        <topology evidence="1 7">Multi-pass membrane protein</topology>
    </subcellularLocation>
</comment>
<name>A0A239P514_9ACTN</name>
<dbReference type="GO" id="GO:0055085">
    <property type="term" value="P:transmembrane transport"/>
    <property type="evidence" value="ECO:0007669"/>
    <property type="project" value="InterPro"/>
</dbReference>
<evidence type="ECO:0000256" key="5">
    <source>
        <dbReference type="ARBA" id="ARBA00022989"/>
    </source>
</evidence>
<dbReference type="PANTHER" id="PTHR43386">
    <property type="entry name" value="OLIGOPEPTIDE TRANSPORT SYSTEM PERMEASE PROTEIN APPC"/>
    <property type="match status" value="1"/>
</dbReference>
<keyword evidence="6 7" id="KW-0472">Membrane</keyword>
<evidence type="ECO:0000256" key="6">
    <source>
        <dbReference type="ARBA" id="ARBA00023136"/>
    </source>
</evidence>
<evidence type="ECO:0000256" key="1">
    <source>
        <dbReference type="ARBA" id="ARBA00004651"/>
    </source>
</evidence>
<dbReference type="SUPFAM" id="SSF161098">
    <property type="entry name" value="MetI-like"/>
    <property type="match status" value="1"/>
</dbReference>
<evidence type="ECO:0000259" key="8">
    <source>
        <dbReference type="PROSITE" id="PS50928"/>
    </source>
</evidence>
<dbReference type="InterPro" id="IPR025966">
    <property type="entry name" value="OppC_N"/>
</dbReference>
<organism evidence="9 10">
    <name type="scientific">Actinomadura meyerae</name>
    <dbReference type="NCBI Taxonomy" id="240840"/>
    <lineage>
        <taxon>Bacteria</taxon>
        <taxon>Bacillati</taxon>
        <taxon>Actinomycetota</taxon>
        <taxon>Actinomycetes</taxon>
        <taxon>Streptosporangiales</taxon>
        <taxon>Thermomonosporaceae</taxon>
        <taxon>Actinomadura</taxon>
    </lineage>
</organism>
<keyword evidence="5 7" id="KW-1133">Transmembrane helix</keyword>
<keyword evidence="4 7" id="KW-0812">Transmembrane</keyword>
<feature type="transmembrane region" description="Helical" evidence="7">
    <location>
        <begin position="96"/>
        <end position="122"/>
    </location>
</feature>
<protein>
    <submittedName>
        <fullName evidence="9">Peptide/nickel transport system permease protein</fullName>
    </submittedName>
</protein>
<dbReference type="InterPro" id="IPR035906">
    <property type="entry name" value="MetI-like_sf"/>
</dbReference>
<dbReference type="PROSITE" id="PS50928">
    <property type="entry name" value="ABC_TM1"/>
    <property type="match status" value="1"/>
</dbReference>
<evidence type="ECO:0000256" key="2">
    <source>
        <dbReference type="ARBA" id="ARBA00022448"/>
    </source>
</evidence>
<evidence type="ECO:0000313" key="10">
    <source>
        <dbReference type="Proteomes" id="UP000198318"/>
    </source>
</evidence>
<keyword evidence="10" id="KW-1185">Reference proteome</keyword>
<dbReference type="Gene3D" id="1.10.3720.10">
    <property type="entry name" value="MetI-like"/>
    <property type="match status" value="1"/>
</dbReference>
<evidence type="ECO:0000256" key="4">
    <source>
        <dbReference type="ARBA" id="ARBA00022692"/>
    </source>
</evidence>
<feature type="domain" description="ABC transmembrane type-1" evidence="8">
    <location>
        <begin position="92"/>
        <end position="281"/>
    </location>
</feature>
<dbReference type="RefSeq" id="WP_089331041.1">
    <property type="nucleotide sequence ID" value="NZ_FZOR01000069.1"/>
</dbReference>
<dbReference type="CDD" id="cd06261">
    <property type="entry name" value="TM_PBP2"/>
    <property type="match status" value="1"/>
</dbReference>
<sequence>MSAATTSAGANRLGRPRLLRDVRRRIAANPTTALGATLLVLILLAVTVGPLLWTTDPNAQVLEARNAGPSRAHPLGTDSLGRDTLSRLLVGGRASLGITALAVAASGLGGAAVGLAAGFLGGRVDAVLMRVCDVFLALPFLLLALMISVALGPGVGNTVLALTLPAIPRDARLIRSAVITVREADYVFAAKAAGVRSWRIATHHVLRNCVGVVVTVLCVGVAYTLLAVAGLGFLGLGVQPPDPEWGAMLTDAQSGIMSNPVAALVPGVAVLLTALAANWCGDGLADASEAVR</sequence>
<evidence type="ECO:0000313" key="9">
    <source>
        <dbReference type="EMBL" id="SNT62120.1"/>
    </source>
</evidence>
<dbReference type="InterPro" id="IPR050366">
    <property type="entry name" value="BP-dependent_transpt_permease"/>
</dbReference>
<gene>
    <name evidence="9" type="ORF">SAMN05443665_106913</name>
</gene>
<dbReference type="PANTHER" id="PTHR43386:SF1">
    <property type="entry name" value="D,D-DIPEPTIDE TRANSPORT SYSTEM PERMEASE PROTEIN DDPC-RELATED"/>
    <property type="match status" value="1"/>
</dbReference>
<keyword evidence="3" id="KW-1003">Cell membrane</keyword>
<reference evidence="9 10" key="1">
    <citation type="submission" date="2017-06" db="EMBL/GenBank/DDBJ databases">
        <authorList>
            <person name="Kim H.J."/>
            <person name="Triplett B.A."/>
        </authorList>
    </citation>
    <scope>NUCLEOTIDE SEQUENCE [LARGE SCALE GENOMIC DNA]</scope>
    <source>
        <strain evidence="9 10">DSM 44715</strain>
    </source>
</reference>